<gene>
    <name evidence="1" type="ORF">CSSPJE1EN1_LOCUS21948</name>
</gene>
<dbReference type="InterPro" id="IPR035309">
    <property type="entry name" value="PSME4"/>
</dbReference>
<keyword evidence="2" id="KW-1185">Reference proteome</keyword>
<dbReference type="EMBL" id="OZ020102">
    <property type="protein sequence ID" value="CAK9276470.1"/>
    <property type="molecule type" value="Genomic_DNA"/>
</dbReference>
<name>A0ABP0XBJ5_9BRYO</name>
<proteinExistence type="predicted"/>
<dbReference type="PANTHER" id="PTHR32170">
    <property type="entry name" value="PROTEASOME ACTIVATOR COMPLEX SUBUNIT 4"/>
    <property type="match status" value="1"/>
</dbReference>
<dbReference type="PANTHER" id="PTHR32170:SF3">
    <property type="entry name" value="PROTEASOME ACTIVATOR COMPLEX SUBUNIT 4"/>
    <property type="match status" value="1"/>
</dbReference>
<sequence length="265" mass="29149">MWQPLNKVACFVHEQVLPGAVAEASFLCTAAVYATPADAVPQLLGPLMDSILSAVADTPVTGLSGDGPWAEFKMGLSPGLELSMTYQLNVLAIAVICGGPALLQYEKLLIQVIGAAFDTPLSKMAMDCASRLWGQWSYSNGVGHRKPAYQFDYEPLKLPSDPGEGTCFKFFIRVVDYLRNEIAQCDEIDVGQKHVKILMSLFCCTGLYLSSMDHEGNCMNKIHGFDGEVKSKFNETMADLFAQVFGTCQCFEQENICCPWRFVQL</sequence>
<accession>A0ABP0XBJ5</accession>
<evidence type="ECO:0000313" key="1">
    <source>
        <dbReference type="EMBL" id="CAK9276470.1"/>
    </source>
</evidence>
<reference evidence="1" key="1">
    <citation type="submission" date="2024-02" db="EMBL/GenBank/DDBJ databases">
        <authorList>
            <consortium name="ELIXIR-Norway"/>
            <consortium name="Elixir Norway"/>
        </authorList>
    </citation>
    <scope>NUCLEOTIDE SEQUENCE</scope>
</reference>
<evidence type="ECO:0000313" key="2">
    <source>
        <dbReference type="Proteomes" id="UP001497444"/>
    </source>
</evidence>
<dbReference type="Proteomes" id="UP001497444">
    <property type="component" value="Chromosome 7"/>
</dbReference>
<organism evidence="1 2">
    <name type="scientific">Sphagnum jensenii</name>
    <dbReference type="NCBI Taxonomy" id="128206"/>
    <lineage>
        <taxon>Eukaryota</taxon>
        <taxon>Viridiplantae</taxon>
        <taxon>Streptophyta</taxon>
        <taxon>Embryophyta</taxon>
        <taxon>Bryophyta</taxon>
        <taxon>Sphagnophytina</taxon>
        <taxon>Sphagnopsida</taxon>
        <taxon>Sphagnales</taxon>
        <taxon>Sphagnaceae</taxon>
        <taxon>Sphagnum</taxon>
    </lineage>
</organism>
<protein>
    <submittedName>
        <fullName evidence="1">Uncharacterized protein</fullName>
    </submittedName>
</protein>